<keyword evidence="6" id="KW-0597">Phosphoprotein</keyword>
<dbReference type="InterPro" id="IPR013785">
    <property type="entry name" value="Aldolase_TIM"/>
</dbReference>
<evidence type="ECO:0000256" key="8">
    <source>
        <dbReference type="ARBA" id="ARBA00022737"/>
    </source>
</evidence>
<reference evidence="17" key="1">
    <citation type="journal article" date="2023" name="Mol. Phylogenet. Evol.">
        <title>Genome-scale phylogeny and comparative genomics of the fungal order Sordariales.</title>
        <authorList>
            <person name="Hensen N."/>
            <person name="Bonometti L."/>
            <person name="Westerberg I."/>
            <person name="Brannstrom I.O."/>
            <person name="Guillou S."/>
            <person name="Cros-Aarteil S."/>
            <person name="Calhoun S."/>
            <person name="Haridas S."/>
            <person name="Kuo A."/>
            <person name="Mondo S."/>
            <person name="Pangilinan J."/>
            <person name="Riley R."/>
            <person name="LaButti K."/>
            <person name="Andreopoulos B."/>
            <person name="Lipzen A."/>
            <person name="Chen C."/>
            <person name="Yan M."/>
            <person name="Daum C."/>
            <person name="Ng V."/>
            <person name="Clum A."/>
            <person name="Steindorff A."/>
            <person name="Ohm R.A."/>
            <person name="Martin F."/>
            <person name="Silar P."/>
            <person name="Natvig D.O."/>
            <person name="Lalanne C."/>
            <person name="Gautier V."/>
            <person name="Ament-Velasquez S.L."/>
            <person name="Kruys A."/>
            <person name="Hutchinson M.I."/>
            <person name="Powell A.J."/>
            <person name="Barry K."/>
            <person name="Miller A.N."/>
            <person name="Grigoriev I.V."/>
            <person name="Debuchy R."/>
            <person name="Gladieux P."/>
            <person name="Hiltunen Thoren M."/>
            <person name="Johannesson H."/>
        </authorList>
    </citation>
    <scope>NUCLEOTIDE SEQUENCE</scope>
    <source>
        <strain evidence="17">CBS 359.72</strain>
    </source>
</reference>
<dbReference type="SUPFAM" id="SSF51569">
    <property type="entry name" value="Aldolase"/>
    <property type="match status" value="1"/>
</dbReference>
<dbReference type="FunFam" id="2.40.50.90:FF:000001">
    <property type="entry name" value="Staphylococcal nuclease domain-containing protein"/>
    <property type="match status" value="1"/>
</dbReference>
<evidence type="ECO:0000313" key="17">
    <source>
        <dbReference type="EMBL" id="KAK4246665.1"/>
    </source>
</evidence>
<dbReference type="GO" id="GO:0006801">
    <property type="term" value="P:superoxide metabolic process"/>
    <property type="evidence" value="ECO:0007669"/>
    <property type="project" value="InterPro"/>
</dbReference>
<feature type="region of interest" description="Disordered" evidence="14">
    <location>
        <begin position="768"/>
        <end position="790"/>
    </location>
</feature>
<dbReference type="SUPFAM" id="SSF50199">
    <property type="entry name" value="Staphylococcal nuclease"/>
    <property type="match status" value="5"/>
</dbReference>
<evidence type="ECO:0000259" key="15">
    <source>
        <dbReference type="PROSITE" id="PS50304"/>
    </source>
</evidence>
<evidence type="ECO:0000313" key="18">
    <source>
        <dbReference type="Proteomes" id="UP001303647"/>
    </source>
</evidence>
<sequence length="1348" mass="147294">MVKAVAVVRGDSKVTGTVTFEQESESAPTTVTWDITGHDANAKRGMHIHTFGDNTNGCTSAGPHFNPHGKTHGAPTDENRHVGDLGNIETDAQGNSKGSVSDKLIKLIGPESVIGRTVVVHAGTDDLGKGGNEESLKTDHIFPSLLPYNPPFHATMSFLANVKSVLSGDTIVLTSPNNPAAERTLSLAYVSAPRLSKDGDEPYAFQSREFLRALTVGKQVKFSVSYTIPNSGREYGTALLQDGTQLPDAAVQAGWLKVREDAGRKEESEDILAKIDTLRSLETQAKDQGKGLHAGAGGVIEVQNDLGGPEFMNQWKGKIVDGIVERVISGDRLLVRLLLTEKKHWQVMTLIAGIRTPSTERVNQSNGQTQPAEEFGNEARAFVEQRLLQRPVKVKIVGASPQGQLVGAIIHPRGNIAEFLLKEGLARCNDFHSTMLGTDMAALRAAEKEAQAARRRLHKAFVAKSTDSKDHDATVTKIIGADTIIVRNKAGVEKRISLSSVRGPRAGEATEAPFRDDAKEFLRKKLIGKHVRISVDGTKPATDDFEAREVATVTHNGKNIGLQLVQEGYCSVIRHRKDDTDRAPNYDELLAAQETAKEEKKGMWSGKPPKVKQYVDVSESLQKAKMQLSTLSRQRKVPGIVDFCKSGSRFTILVPREGAKLTLVLAGIRAPRAGRNPQEKGEPFGQEALDLANKRCNQRDCEIDVHDLDKVGGFIGDLYVNRESFAKILVEEGLASVHKYSAEKSGNAAELLAAQDRAKQARKGLWKDWDPSQDAQEEGEAAAGDAATAAADASVTIDKKPEDYRDVIVTNIDSNGKIKVQEIGKGTDALESLMEEFRQFHLNPTNSATLKDAPKAGDYVAAQFTEDGEWYRARIRSNDRAAKVAEVVYIDYGNSEKQPWSKLRPLTQAQFTVQRLKPQAIDTQMSFVQLPASPDYLGDAINYLYELTEGKRLVASFDYVDSKEGLSYVTLYDGKPSEGGESINRSVVLDGHALVARKLKAWERSKVFEPVLKNLREVEAQAKDGRRGIWDVLKATGTVVVSDSGDFASIGKYKPQDATTNPSLILAATKKPEYAELLDAAVATAKAEGGSIDQQVDSALDNLLVQFGKRILDIIPGKVSTEVDAAFSFSTKQSVDKALHIIKLYEKEGISKDRVLIKIASTWEGIKAAEILQRDHGVNCNLTLMFSLVQAIAAAEAGAYLISPFVGRILDWFKAATKKDYSKEEDPGVASVKSIFNYYKKFGYKTIVMGASFRNTGEITELAGCDYLTISPNLLEELMNSTEPVPKKLDAAAASALDIEKKTYINEEANFRFDFNEDQMAVEKLREGISKFAADAVTLKGIIKAKLQ</sequence>
<evidence type="ECO:0000259" key="16">
    <source>
        <dbReference type="PROSITE" id="PS50830"/>
    </source>
</evidence>
<dbReference type="GO" id="GO:0046872">
    <property type="term" value="F:metal ion binding"/>
    <property type="evidence" value="ECO:0007669"/>
    <property type="project" value="InterPro"/>
</dbReference>
<dbReference type="PROSITE" id="PS50830">
    <property type="entry name" value="TNASE_3"/>
    <property type="match status" value="4"/>
</dbReference>
<comment type="pathway">
    <text evidence="2 13">Carbohydrate degradation; pentose phosphate pathway; D-glyceraldehyde 3-phosphate and beta-D-fructose 6-phosphate from D-ribose 5-phosphate and D-xylulose 5-phosphate (non-oxidative stage): step 2/3.</text>
</comment>
<dbReference type="InterPro" id="IPR002999">
    <property type="entry name" value="Tudor"/>
</dbReference>
<dbReference type="GO" id="GO:0005634">
    <property type="term" value="C:nucleus"/>
    <property type="evidence" value="ECO:0007669"/>
    <property type="project" value="TreeGrafter"/>
</dbReference>
<dbReference type="Gene3D" id="2.40.50.90">
    <property type="match status" value="5"/>
</dbReference>
<keyword evidence="9 13" id="KW-0570">Pentose shunt</keyword>
<dbReference type="EC" id="2.2.1.2" evidence="13"/>
<dbReference type="GO" id="GO:0004801">
    <property type="term" value="F:transaldolase activity"/>
    <property type="evidence" value="ECO:0007669"/>
    <property type="project" value="UniProtKB-EC"/>
</dbReference>
<evidence type="ECO:0000256" key="14">
    <source>
        <dbReference type="SAM" id="MobiDB-lite"/>
    </source>
</evidence>
<dbReference type="Proteomes" id="UP001303647">
    <property type="component" value="Unassembled WGS sequence"/>
</dbReference>
<dbReference type="FunFam" id="3.20.20.70:FF:000088">
    <property type="entry name" value="Transaldolase"/>
    <property type="match status" value="1"/>
</dbReference>
<evidence type="ECO:0000256" key="5">
    <source>
        <dbReference type="ARBA" id="ARBA00022490"/>
    </source>
</evidence>
<dbReference type="SUPFAM" id="SSF49329">
    <property type="entry name" value="Cu,Zn superoxide dismutase-like"/>
    <property type="match status" value="1"/>
</dbReference>
<dbReference type="PROSITE" id="PS01054">
    <property type="entry name" value="TRANSALDOLASE_1"/>
    <property type="match status" value="1"/>
</dbReference>
<dbReference type="InterPro" id="IPR036423">
    <property type="entry name" value="SOD-like_Cu/Zn_dom_sf"/>
</dbReference>
<dbReference type="GO" id="GO:0006402">
    <property type="term" value="P:mRNA catabolic process"/>
    <property type="evidence" value="ECO:0007669"/>
    <property type="project" value="TreeGrafter"/>
</dbReference>
<evidence type="ECO:0000256" key="7">
    <source>
        <dbReference type="ARBA" id="ARBA00022679"/>
    </source>
</evidence>
<dbReference type="FunFam" id="2.40.50.90:FF:000019">
    <property type="entry name" value="Transcription factor (Snd1/p100), putative"/>
    <property type="match status" value="1"/>
</dbReference>
<dbReference type="PRINTS" id="PR00068">
    <property type="entry name" value="CUZNDISMTASE"/>
</dbReference>
<dbReference type="SUPFAM" id="SSF63748">
    <property type="entry name" value="Tudor/PWWP/MBT"/>
    <property type="match status" value="1"/>
</dbReference>
<dbReference type="PANTHER" id="PTHR12302:SF2">
    <property type="entry name" value="STAPHYLOCOCCAL NUCLEASE DOMAIN-CONTAINING PROTEIN 1"/>
    <property type="match status" value="1"/>
</dbReference>
<evidence type="ECO:0000256" key="4">
    <source>
        <dbReference type="ARBA" id="ARBA00011738"/>
    </source>
</evidence>
<dbReference type="GO" id="GO:0006098">
    <property type="term" value="P:pentose-phosphate shunt"/>
    <property type="evidence" value="ECO:0007669"/>
    <property type="project" value="UniProtKB-KW"/>
</dbReference>
<reference evidence="17" key="2">
    <citation type="submission" date="2023-05" db="EMBL/GenBank/DDBJ databases">
        <authorList>
            <consortium name="Lawrence Berkeley National Laboratory"/>
            <person name="Steindorff A."/>
            <person name="Hensen N."/>
            <person name="Bonometti L."/>
            <person name="Westerberg I."/>
            <person name="Brannstrom I.O."/>
            <person name="Guillou S."/>
            <person name="Cros-Aarteil S."/>
            <person name="Calhoun S."/>
            <person name="Haridas S."/>
            <person name="Kuo A."/>
            <person name="Mondo S."/>
            <person name="Pangilinan J."/>
            <person name="Riley R."/>
            <person name="Labutti K."/>
            <person name="Andreopoulos B."/>
            <person name="Lipzen A."/>
            <person name="Chen C."/>
            <person name="Yanf M."/>
            <person name="Daum C."/>
            <person name="Ng V."/>
            <person name="Clum A."/>
            <person name="Ohm R."/>
            <person name="Martin F."/>
            <person name="Silar P."/>
            <person name="Natvig D."/>
            <person name="Lalanne C."/>
            <person name="Gautier V."/>
            <person name="Ament-Velasquez S.L."/>
            <person name="Kruys A."/>
            <person name="Hutchinson M.I."/>
            <person name="Powell A.J."/>
            <person name="Barry K."/>
            <person name="Miller A.N."/>
            <person name="Grigoriev I.V."/>
            <person name="Debuchy R."/>
            <person name="Gladieux P."/>
            <person name="Thoren M.H."/>
            <person name="Johannesson H."/>
        </authorList>
    </citation>
    <scope>NUCLEOTIDE SEQUENCE</scope>
    <source>
        <strain evidence="17">CBS 359.72</strain>
    </source>
</reference>
<feature type="domain" description="TNase-like" evidence="16">
    <location>
        <begin position="156"/>
        <end position="295"/>
    </location>
</feature>
<dbReference type="CDD" id="cd00305">
    <property type="entry name" value="Cu-Zn_Superoxide_Dismutase"/>
    <property type="match status" value="1"/>
</dbReference>
<dbReference type="SMART" id="SM00333">
    <property type="entry name" value="TUDOR"/>
    <property type="match status" value="1"/>
</dbReference>
<comment type="caution">
    <text evidence="17">The sequence shown here is derived from an EMBL/GenBank/DDBJ whole genome shotgun (WGS) entry which is preliminary data.</text>
</comment>
<dbReference type="PROSITE" id="PS50304">
    <property type="entry name" value="TUDOR"/>
    <property type="match status" value="1"/>
</dbReference>
<dbReference type="Pfam" id="PF00923">
    <property type="entry name" value="TAL_FSA"/>
    <property type="match status" value="1"/>
</dbReference>
<keyword evidence="7 13" id="KW-0808">Transferase</keyword>
<feature type="domain" description="TNase-like" evidence="16">
    <location>
        <begin position="469"/>
        <end position="606"/>
    </location>
</feature>
<keyword evidence="5" id="KW-0963">Cytoplasm</keyword>
<name>A0AAN7HMJ5_9PEZI</name>
<evidence type="ECO:0000256" key="1">
    <source>
        <dbReference type="ARBA" id="ARBA00004496"/>
    </source>
</evidence>
<keyword evidence="11" id="KW-0704">Schiff base</keyword>
<dbReference type="PROSITE" id="PS00958">
    <property type="entry name" value="TRANSALDOLASE_2"/>
    <property type="match status" value="1"/>
</dbReference>
<comment type="similarity">
    <text evidence="3">Belongs to the transaldolase family. Type 1 subfamily.</text>
</comment>
<feature type="compositionally biased region" description="Low complexity" evidence="14">
    <location>
        <begin position="781"/>
        <end position="790"/>
    </location>
</feature>
<dbReference type="Gene3D" id="2.30.30.140">
    <property type="match status" value="1"/>
</dbReference>
<organism evidence="17 18">
    <name type="scientific">Corynascus novoguineensis</name>
    <dbReference type="NCBI Taxonomy" id="1126955"/>
    <lineage>
        <taxon>Eukaryota</taxon>
        <taxon>Fungi</taxon>
        <taxon>Dikarya</taxon>
        <taxon>Ascomycota</taxon>
        <taxon>Pezizomycotina</taxon>
        <taxon>Sordariomycetes</taxon>
        <taxon>Sordariomycetidae</taxon>
        <taxon>Sordariales</taxon>
        <taxon>Chaetomiaceae</taxon>
        <taxon>Corynascus</taxon>
    </lineage>
</organism>
<evidence type="ECO:0000256" key="11">
    <source>
        <dbReference type="ARBA" id="ARBA00023270"/>
    </source>
</evidence>
<dbReference type="InterPro" id="IPR016071">
    <property type="entry name" value="Staphylococal_nuclease_OB-fold"/>
</dbReference>
<dbReference type="InterPro" id="IPR001585">
    <property type="entry name" value="TAL/FSA"/>
</dbReference>
<keyword evidence="10" id="KW-1015">Disulfide bond</keyword>
<dbReference type="GO" id="GO:0005975">
    <property type="term" value="P:carbohydrate metabolic process"/>
    <property type="evidence" value="ECO:0007669"/>
    <property type="project" value="InterPro"/>
</dbReference>
<dbReference type="GO" id="GO:0004518">
    <property type="term" value="F:nuclease activity"/>
    <property type="evidence" value="ECO:0007669"/>
    <property type="project" value="TreeGrafter"/>
</dbReference>
<dbReference type="FunFam" id="2.40.50.90:FF:000010">
    <property type="entry name" value="Ribonuclease"/>
    <property type="match status" value="1"/>
</dbReference>
<gene>
    <name evidence="17" type="ORF">C7999DRAFT_41904</name>
</gene>
<dbReference type="PROSITE" id="PS00087">
    <property type="entry name" value="SOD_CU_ZN_1"/>
    <property type="match status" value="1"/>
</dbReference>
<evidence type="ECO:0000256" key="6">
    <source>
        <dbReference type="ARBA" id="ARBA00022553"/>
    </source>
</evidence>
<keyword evidence="18" id="KW-1185">Reference proteome</keyword>
<dbReference type="InterPro" id="IPR018225">
    <property type="entry name" value="Transaldolase_AS"/>
</dbReference>
<dbReference type="InterPro" id="IPR001424">
    <property type="entry name" value="SOD_Cu_Zn_dom"/>
</dbReference>
<accession>A0AAN7HMJ5</accession>
<dbReference type="Gene3D" id="3.20.20.70">
    <property type="entry name" value="Aldolase class I"/>
    <property type="match status" value="1"/>
</dbReference>
<dbReference type="Gene3D" id="2.60.40.200">
    <property type="entry name" value="Superoxide dismutase, copper/zinc binding domain"/>
    <property type="match status" value="1"/>
</dbReference>
<evidence type="ECO:0000256" key="9">
    <source>
        <dbReference type="ARBA" id="ARBA00023126"/>
    </source>
</evidence>
<dbReference type="Pfam" id="PF00080">
    <property type="entry name" value="Sod_Cu"/>
    <property type="match status" value="1"/>
</dbReference>
<evidence type="ECO:0000256" key="3">
    <source>
        <dbReference type="ARBA" id="ARBA00008012"/>
    </source>
</evidence>
<dbReference type="CDD" id="cd00957">
    <property type="entry name" value="Transaldolase_TalAB"/>
    <property type="match status" value="1"/>
</dbReference>
<dbReference type="GO" id="GO:0005829">
    <property type="term" value="C:cytosol"/>
    <property type="evidence" value="ECO:0007669"/>
    <property type="project" value="TreeGrafter"/>
</dbReference>
<comment type="function">
    <text evidence="13">Catalyzes the rate-limiting step of the non-oxidative phase in the pentose phosphate pathway. Catalyzes the reversible conversion of sedheptulose-7-phosphate and D-glyceraldehyde 3-phosphate into erythrose-4-phosphate and beta-D-fructose 6-phosphate.</text>
</comment>
<dbReference type="InterPro" id="IPR004730">
    <property type="entry name" value="Transaldolase_1"/>
</dbReference>
<comment type="subunit">
    <text evidence="4">Homodimer.</text>
</comment>
<protein>
    <recommendedName>
        <fullName evidence="13">Transaldolase</fullName>
        <ecNumber evidence="13">2.2.1.2</ecNumber>
    </recommendedName>
</protein>
<dbReference type="CDD" id="cd00175">
    <property type="entry name" value="SNc"/>
    <property type="match status" value="2"/>
</dbReference>
<keyword evidence="8" id="KW-0677">Repeat</keyword>
<dbReference type="SMART" id="SM00318">
    <property type="entry name" value="SNc"/>
    <property type="match status" value="4"/>
</dbReference>
<proteinExistence type="inferred from homology"/>
<feature type="domain" description="Tudor" evidence="15">
    <location>
        <begin position="853"/>
        <end position="913"/>
    </location>
</feature>
<dbReference type="NCBIfam" id="TIGR00874">
    <property type="entry name" value="talAB"/>
    <property type="match status" value="1"/>
</dbReference>
<evidence type="ECO:0000256" key="12">
    <source>
        <dbReference type="ARBA" id="ARBA00048810"/>
    </source>
</evidence>
<dbReference type="EMBL" id="MU857669">
    <property type="protein sequence ID" value="KAK4246665.1"/>
    <property type="molecule type" value="Genomic_DNA"/>
</dbReference>
<feature type="domain" description="TNase-like" evidence="16">
    <location>
        <begin position="635"/>
        <end position="768"/>
    </location>
</feature>
<dbReference type="Pfam" id="PF00565">
    <property type="entry name" value="SNase"/>
    <property type="match status" value="3"/>
</dbReference>
<dbReference type="GO" id="GO:0003723">
    <property type="term" value="F:RNA binding"/>
    <property type="evidence" value="ECO:0007669"/>
    <property type="project" value="TreeGrafter"/>
</dbReference>
<dbReference type="FunFam" id="2.30.30.140:FF:000018">
    <property type="entry name" value="Serine/threonine-protein kinase 31"/>
    <property type="match status" value="1"/>
</dbReference>
<comment type="catalytic activity">
    <reaction evidence="12 13">
        <text>D-sedoheptulose 7-phosphate + D-glyceraldehyde 3-phosphate = D-erythrose 4-phosphate + beta-D-fructose 6-phosphate</text>
        <dbReference type="Rhea" id="RHEA:17053"/>
        <dbReference type="ChEBI" id="CHEBI:16897"/>
        <dbReference type="ChEBI" id="CHEBI:57483"/>
        <dbReference type="ChEBI" id="CHEBI:57634"/>
        <dbReference type="ChEBI" id="CHEBI:59776"/>
        <dbReference type="EC" id="2.2.1.2"/>
    </reaction>
</comment>
<feature type="domain" description="TNase-like" evidence="16">
    <location>
        <begin position="318"/>
        <end position="460"/>
    </location>
</feature>
<evidence type="ECO:0000256" key="13">
    <source>
        <dbReference type="RuleBase" id="RU000501"/>
    </source>
</evidence>
<dbReference type="PANTHER" id="PTHR12302">
    <property type="entry name" value="EBNA2 BINDING PROTEIN P100"/>
    <property type="match status" value="1"/>
</dbReference>
<evidence type="ECO:0000256" key="10">
    <source>
        <dbReference type="ARBA" id="ARBA00023157"/>
    </source>
</evidence>
<comment type="subcellular location">
    <subcellularLocation>
        <location evidence="1">Cytoplasm</location>
    </subcellularLocation>
</comment>
<dbReference type="Pfam" id="PF00567">
    <property type="entry name" value="TUDOR"/>
    <property type="match status" value="1"/>
</dbReference>
<evidence type="ECO:0000256" key="2">
    <source>
        <dbReference type="ARBA" id="ARBA00004857"/>
    </source>
</evidence>
<dbReference type="GO" id="GO:0034599">
    <property type="term" value="P:cellular response to oxidative stress"/>
    <property type="evidence" value="ECO:0007669"/>
    <property type="project" value="UniProtKB-ARBA"/>
</dbReference>
<dbReference type="FunFam" id="2.40.50.90:FF:000030">
    <property type="entry name" value="Transcription factor (Snd1/p100), putative"/>
    <property type="match status" value="1"/>
</dbReference>
<dbReference type="InterPro" id="IPR018152">
    <property type="entry name" value="SOD_Cu/Zn_BS"/>
</dbReference>
<dbReference type="InterPro" id="IPR035437">
    <property type="entry name" value="SNase_OB-fold_sf"/>
</dbReference>